<dbReference type="SUPFAM" id="SSF89733">
    <property type="entry name" value="L-sulfolactate dehydrogenase-like"/>
    <property type="match status" value="1"/>
</dbReference>
<evidence type="ECO:0000256" key="1">
    <source>
        <dbReference type="ARBA" id="ARBA00006056"/>
    </source>
</evidence>
<dbReference type="InterPro" id="IPR036111">
    <property type="entry name" value="Mal/L-sulfo/L-lacto_DH-like_sf"/>
</dbReference>
<dbReference type="PANTHER" id="PTHR11091">
    <property type="entry name" value="OXIDOREDUCTASE-RELATED"/>
    <property type="match status" value="1"/>
</dbReference>
<organism evidence="3 4">
    <name type="scientific">Rhodovarius crocodyli</name>
    <dbReference type="NCBI Taxonomy" id="1979269"/>
    <lineage>
        <taxon>Bacteria</taxon>
        <taxon>Pseudomonadati</taxon>
        <taxon>Pseudomonadota</taxon>
        <taxon>Alphaproteobacteria</taxon>
        <taxon>Acetobacterales</taxon>
        <taxon>Roseomonadaceae</taxon>
        <taxon>Rhodovarius</taxon>
    </lineage>
</organism>
<dbReference type="Proteomes" id="UP000282957">
    <property type="component" value="Unassembled WGS sequence"/>
</dbReference>
<keyword evidence="4" id="KW-1185">Reference proteome</keyword>
<dbReference type="RefSeq" id="WP_127788583.1">
    <property type="nucleotide sequence ID" value="NZ_SACL01000005.1"/>
</dbReference>
<dbReference type="InterPro" id="IPR003767">
    <property type="entry name" value="Malate/L-lactate_DH-like"/>
</dbReference>
<dbReference type="InterPro" id="IPR043144">
    <property type="entry name" value="Mal/L-sulf/L-lact_DH-like_ah"/>
</dbReference>
<reference evidence="3 4" key="1">
    <citation type="submission" date="2019-01" db="EMBL/GenBank/DDBJ databases">
        <authorList>
            <person name="Chen W.-M."/>
        </authorList>
    </citation>
    <scope>NUCLEOTIDE SEQUENCE [LARGE SCALE GENOMIC DNA]</scope>
    <source>
        <strain evidence="3 4">CCP-6</strain>
    </source>
</reference>
<name>A0A437MDR3_9PROT</name>
<dbReference type="Gene3D" id="1.10.1530.10">
    <property type="match status" value="1"/>
</dbReference>
<comment type="similarity">
    <text evidence="1">Belongs to the LDH2/MDH2 oxidoreductase family.</text>
</comment>
<dbReference type="GO" id="GO:0016491">
    <property type="term" value="F:oxidoreductase activity"/>
    <property type="evidence" value="ECO:0007669"/>
    <property type="project" value="UniProtKB-KW"/>
</dbReference>
<evidence type="ECO:0000313" key="3">
    <source>
        <dbReference type="EMBL" id="RVT95723.1"/>
    </source>
</evidence>
<dbReference type="InterPro" id="IPR043143">
    <property type="entry name" value="Mal/L-sulf/L-lact_DH-like_NADP"/>
</dbReference>
<dbReference type="PANTHER" id="PTHR11091:SF0">
    <property type="entry name" value="MALATE DEHYDROGENASE"/>
    <property type="match status" value="1"/>
</dbReference>
<keyword evidence="2" id="KW-0560">Oxidoreductase</keyword>
<accession>A0A437MDR3</accession>
<evidence type="ECO:0000313" key="4">
    <source>
        <dbReference type="Proteomes" id="UP000282957"/>
    </source>
</evidence>
<evidence type="ECO:0000256" key="2">
    <source>
        <dbReference type="ARBA" id="ARBA00023002"/>
    </source>
</evidence>
<dbReference type="Gene3D" id="3.30.1370.60">
    <property type="entry name" value="Hypothetical oxidoreductase yiak, domain 2"/>
    <property type="match status" value="1"/>
</dbReference>
<dbReference type="EMBL" id="SACL01000005">
    <property type="protein sequence ID" value="RVT95723.1"/>
    <property type="molecule type" value="Genomic_DNA"/>
</dbReference>
<gene>
    <name evidence="3" type="ORF">EOD42_16145</name>
</gene>
<dbReference type="OrthoDB" id="9811519at2"/>
<comment type="caution">
    <text evidence="3">The sequence shown here is derived from an EMBL/GenBank/DDBJ whole genome shotgun (WGS) entry which is preliminary data.</text>
</comment>
<dbReference type="AlphaFoldDB" id="A0A437MDR3"/>
<proteinExistence type="inferred from homology"/>
<protein>
    <submittedName>
        <fullName evidence="3">Oxidoreductase</fullName>
    </submittedName>
</protein>
<dbReference type="Pfam" id="PF02615">
    <property type="entry name" value="Ldh_2"/>
    <property type="match status" value="1"/>
</dbReference>
<sequence length="338" mass="34958">MSETVHHSLESLRALIEATLRGLGLAEAHIPPVADIILAGERDGGGSHGLYRLLMVAKTMRMGTANAQAVPKVVDVAPAMVRVDADGGFAPLAFQLGLPVLVEKARAGGIAALAVNNCAHFSALWPDVEAVARHGLVGLACTPSHAWVAPAGGRVGVFGTNPIAFGWPRPGKDPFVFDFATSAASRGDIELHRRAGKPLPEGWGVDADGKPTTSPEAVLAGAMLPFGGHKGSAIAAMVELIAGPMIGDMTSAESMARDGGRGSAPLGGELVIAIDPTRFMGPQEVDRVQAAEAMFGAITGQGARLPSLRRYAARRRSEQEGMQVPRALLDEVAALLAG</sequence>